<dbReference type="GO" id="GO:0006094">
    <property type="term" value="P:gluconeogenesis"/>
    <property type="evidence" value="ECO:0007669"/>
    <property type="project" value="UniProtKB-KW"/>
</dbReference>
<accession>A0A448ZYZ5</accession>
<geneLocation type="plasmid" evidence="4">
    <name>2</name>
</geneLocation>
<keyword evidence="4" id="KW-0614">Plasmid</keyword>
<dbReference type="EMBL" id="LR214939">
    <property type="protein sequence ID" value="VEU56492.1"/>
    <property type="molecule type" value="Genomic_DNA"/>
</dbReference>
<sequence length="436" mass="50472">MANRINIDFEYAIKETALQRYQDEITLINQKINTGVIEGNEYLNFLNVYKNMLKEDYEKIQAISKWLLYEEKINYMVVIASKTICLQIQALIDLNLGLFPFSQKTKLIFIQENIDGCELAQILEILNEKSFAVNVISQYGESIQTLLLFREFKNILEKKVGKNNANKYIYVSTNNNFGKLFNLIQKENYQHFILLDNLTESYLTFTPAILFPLAMAEINIDKFLEGAKEGVTKFSLDSLENNAAYQYAVIRKILKNNNYKIENINIFHRNENKLGELFQMYLSQATIKDKQGLIPLVYNPVTDLKVSSQLMSENPISLFFTNIVVENPKYDCHIENLAQQFDDELNMLSSLTYNGMNKIIRNTIIENNVIIYKIPNIKILIIDDSNYSLGYIMAFLHKASIMSAYLDNVNPFTNTVIKNFNVSLVKKINDTLKRSK</sequence>
<dbReference type="GO" id="GO:0004347">
    <property type="term" value="F:glucose-6-phosphate isomerase activity"/>
    <property type="evidence" value="ECO:0007669"/>
    <property type="project" value="UniProtKB-EC"/>
</dbReference>
<reference evidence="4" key="1">
    <citation type="submission" date="2019-01" db="EMBL/GenBank/DDBJ databases">
        <authorList>
            <consortium name="Pathogen Informatics"/>
        </authorList>
    </citation>
    <scope>NUCLEOTIDE SEQUENCE [LARGE SCALE GENOMIC DNA]</scope>
    <source>
        <strain evidence="4">NCTC10113</strain>
    </source>
</reference>
<dbReference type="GO" id="GO:0006096">
    <property type="term" value="P:glycolytic process"/>
    <property type="evidence" value="ECO:0007669"/>
    <property type="project" value="UniProtKB-KW"/>
</dbReference>
<dbReference type="GO" id="GO:0051156">
    <property type="term" value="P:glucose 6-phosphate metabolic process"/>
    <property type="evidence" value="ECO:0007669"/>
    <property type="project" value="TreeGrafter"/>
</dbReference>
<keyword evidence="1" id="KW-0312">Gluconeogenesis</keyword>
<keyword evidence="2" id="KW-0324">Glycolysis</keyword>
<dbReference type="Gene3D" id="3.40.50.10490">
    <property type="entry name" value="Glucose-6-phosphate isomerase like protein, domain 1"/>
    <property type="match status" value="2"/>
</dbReference>
<dbReference type="SUPFAM" id="SSF53697">
    <property type="entry name" value="SIS domain"/>
    <property type="match status" value="1"/>
</dbReference>
<organism evidence="4">
    <name type="scientific">Metamycoplasma salivarium</name>
    <name type="common">Mycoplasma salivarium</name>
    <dbReference type="NCBI Taxonomy" id="2124"/>
    <lineage>
        <taxon>Bacteria</taxon>
        <taxon>Bacillati</taxon>
        <taxon>Mycoplasmatota</taxon>
        <taxon>Mycoplasmoidales</taxon>
        <taxon>Metamycoplasmataceae</taxon>
        <taxon>Metamycoplasma</taxon>
    </lineage>
</organism>
<dbReference type="PROSITE" id="PS51463">
    <property type="entry name" value="P_GLUCOSE_ISOMERASE_3"/>
    <property type="match status" value="1"/>
</dbReference>
<dbReference type="AlphaFoldDB" id="A0A448ZYZ5"/>
<keyword evidence="3 4" id="KW-0413">Isomerase</keyword>
<evidence type="ECO:0000256" key="2">
    <source>
        <dbReference type="ARBA" id="ARBA00023152"/>
    </source>
</evidence>
<proteinExistence type="predicted"/>
<evidence type="ECO:0000256" key="3">
    <source>
        <dbReference type="ARBA" id="ARBA00023235"/>
    </source>
</evidence>
<dbReference type="InterPro" id="IPR046348">
    <property type="entry name" value="SIS_dom_sf"/>
</dbReference>
<dbReference type="GO" id="GO:0048029">
    <property type="term" value="F:monosaccharide binding"/>
    <property type="evidence" value="ECO:0007669"/>
    <property type="project" value="TreeGrafter"/>
</dbReference>
<dbReference type="RefSeq" id="WP_024544305.1">
    <property type="nucleotide sequence ID" value="NZ_BPLV01000002.1"/>
</dbReference>
<dbReference type="InterPro" id="IPR001672">
    <property type="entry name" value="G6P_Isomerase"/>
</dbReference>
<dbReference type="PANTHER" id="PTHR11469:SF1">
    <property type="entry name" value="GLUCOSE-6-PHOSPHATE ISOMERASE"/>
    <property type="match status" value="1"/>
</dbReference>
<name>A0A448ZYZ5_METSV</name>
<dbReference type="PANTHER" id="PTHR11469">
    <property type="entry name" value="GLUCOSE-6-PHOSPHATE ISOMERASE"/>
    <property type="match status" value="1"/>
</dbReference>
<dbReference type="EC" id="5.3.1.9" evidence="4"/>
<dbReference type="GO" id="GO:0005829">
    <property type="term" value="C:cytosol"/>
    <property type="evidence" value="ECO:0007669"/>
    <property type="project" value="TreeGrafter"/>
</dbReference>
<dbReference type="GO" id="GO:0097367">
    <property type="term" value="F:carbohydrate derivative binding"/>
    <property type="evidence" value="ECO:0007669"/>
    <property type="project" value="InterPro"/>
</dbReference>
<dbReference type="Pfam" id="PF00342">
    <property type="entry name" value="PGI"/>
    <property type="match status" value="1"/>
</dbReference>
<protein>
    <submittedName>
        <fullName evidence="4">Glucose-6-phosphate isomerase</fullName>
        <ecNumber evidence="4">5.3.1.9</ecNumber>
    </submittedName>
</protein>
<evidence type="ECO:0000313" key="4">
    <source>
        <dbReference type="EMBL" id="VEU56492.1"/>
    </source>
</evidence>
<gene>
    <name evidence="4" type="primary">pgi_2</name>
    <name evidence="4" type="ORF">NCTC10113_01401</name>
</gene>
<evidence type="ECO:0000256" key="1">
    <source>
        <dbReference type="ARBA" id="ARBA00022432"/>
    </source>
</evidence>